<feature type="compositionally biased region" description="Low complexity" evidence="6">
    <location>
        <begin position="735"/>
        <end position="748"/>
    </location>
</feature>
<dbReference type="SUPFAM" id="SSF53756">
    <property type="entry name" value="UDP-Glycosyltransferase/glycogen phosphorylase"/>
    <property type="match status" value="1"/>
</dbReference>
<protein>
    <recommendedName>
        <fullName evidence="2">sucrose-phosphate synthase</fullName>
        <ecNumber evidence="2">2.4.1.14</ecNumber>
    </recommendedName>
</protein>
<dbReference type="RefSeq" id="WP_094076057.1">
    <property type="nucleotide sequence ID" value="NZ_NBYO01000001.1"/>
</dbReference>
<dbReference type="SUPFAM" id="SSF56784">
    <property type="entry name" value="HAD-like"/>
    <property type="match status" value="1"/>
</dbReference>
<comment type="catalytic activity">
    <reaction evidence="5">
        <text>beta-D-fructose 6-phosphate + UDP-alpha-D-glucose = sucrose 6(F)-phosphate + UDP + H(+)</text>
        <dbReference type="Rhea" id="RHEA:22172"/>
        <dbReference type="ChEBI" id="CHEBI:15378"/>
        <dbReference type="ChEBI" id="CHEBI:57634"/>
        <dbReference type="ChEBI" id="CHEBI:57723"/>
        <dbReference type="ChEBI" id="CHEBI:58223"/>
        <dbReference type="ChEBI" id="CHEBI:58885"/>
        <dbReference type="EC" id="2.4.1.14"/>
    </reaction>
</comment>
<reference evidence="11" key="1">
    <citation type="journal article" date="2017" name="Int. J. Syst. Evol. Microbiol.">
        <title>Notoacmeibacter marinus gen. nov., sp. nov., isolated from the gut of a limpet and proposal of Notoacmeibacteraceae fam. nov. in the order Rhizobiales of the class Alphaproteobacteria.</title>
        <authorList>
            <person name="Huang Z."/>
            <person name="Guo F."/>
            <person name="Lai Q."/>
        </authorList>
    </citation>
    <scope>NUCLEOTIDE SEQUENCE [LARGE SCALE GENOMIC DNA]</scope>
    <source>
        <strain evidence="11">XMTR2A4</strain>
    </source>
</reference>
<feature type="domain" description="Glycosyltransferase subfamily 4-like N-terminal" evidence="9">
    <location>
        <begin position="37"/>
        <end position="227"/>
    </location>
</feature>
<evidence type="ECO:0000256" key="4">
    <source>
        <dbReference type="ARBA" id="ARBA00022679"/>
    </source>
</evidence>
<dbReference type="SFLD" id="SFLDG01141">
    <property type="entry name" value="C2.B.1:_Sucrose_Phosphatase_Li"/>
    <property type="match status" value="1"/>
</dbReference>
<keyword evidence="4" id="KW-0808">Transferase</keyword>
<evidence type="ECO:0000259" key="9">
    <source>
        <dbReference type="Pfam" id="PF13579"/>
    </source>
</evidence>
<proteinExistence type="inferred from homology"/>
<comment type="caution">
    <text evidence="10">The sequence shown here is derived from an EMBL/GenBank/DDBJ whole genome shotgun (WGS) entry which is preliminary data.</text>
</comment>
<dbReference type="Pfam" id="PF13579">
    <property type="entry name" value="Glyco_trans_4_4"/>
    <property type="match status" value="1"/>
</dbReference>
<sequence>MASVSQSLRSPMDIVHIALQGCLRLGTVDYGVTSDTGGHIRYLQELVGALDGDDRVRRQTIVTRGFDRPDLGSDYARPAEQQGAVDLVRLFDGDNRYLPKEELWRRHEGLVAAFLDYLRGLERQPDLIHAHYADAGILAIAAKKTFGIPYIFTAHSLAEVKRGTLKGEPSSPACRTVIETIDRRSRIENEVLEKADLVITSSRDEAENQLGLYSGVRPERIRVHPPGCDLAAFEAHTEQPVRHFCGIERFLREPDKPCLLAIARPVRKKNLSALIDAYGNSPELQNACNLVIVAGTRTDLSELEDENREVIEDLILRIDRYDLWGKVALPKRHLVGDVPNIYAWARERRGIFVNPALNEPFGLTLLEAAASGLPVVATNQGGPNDILERCGNGVLIDPNKPDDLARDALDLLQNAEKWDRLAQTGQRKVRYYDWDRHARDYLDDARLIVSAHHLRASDPPLQGEIFLLSDIDNTLAGSTAALGRFQSFLERQPDILFGIATGRSLHAALAILKEIAAPIPRILVTSVGSEIYYTTSASWLLRHDDAFARHIDRDWDRSAIAAFMTRQPDVMPQGPMEQRRFKLSYFADFSADDVDALRARLKAQGLNASVVYSHGRYLDILPVRAGKGKALRWLARQFGIGHAATFAAGDSGNDVDMLLAAGTGLVVGNHDQEIAHLTSQPHIRFCKAHYAGAIVEGMEISLASLPNMATQPRLTTNSEATAGVISSYARTRAPGAAGQSAEGRSSSEGGAGRGSDRQDGRRPD</sequence>
<keyword evidence="3" id="KW-0328">Glycosyltransferase</keyword>
<dbReference type="GO" id="GO:0046524">
    <property type="term" value="F:sucrose-phosphate synthase activity"/>
    <property type="evidence" value="ECO:0007669"/>
    <property type="project" value="UniProtKB-EC"/>
</dbReference>
<gene>
    <name evidence="10" type="ORF">B7H23_03995</name>
</gene>
<dbReference type="PANTHER" id="PTHR46039:SF5">
    <property type="entry name" value="SUCROSE-PHOSPHATE SYNTHASE 3-RELATED"/>
    <property type="match status" value="1"/>
</dbReference>
<evidence type="ECO:0000259" key="8">
    <source>
        <dbReference type="Pfam" id="PF05116"/>
    </source>
</evidence>
<dbReference type="Pfam" id="PF00534">
    <property type="entry name" value="Glycos_transf_1"/>
    <property type="match status" value="1"/>
</dbReference>
<dbReference type="InterPro" id="IPR036412">
    <property type="entry name" value="HAD-like_sf"/>
</dbReference>
<dbReference type="EMBL" id="NBYO01000001">
    <property type="protein sequence ID" value="OXT02097.1"/>
    <property type="molecule type" value="Genomic_DNA"/>
</dbReference>
<dbReference type="Gene3D" id="3.90.1070.10">
    <property type="match status" value="1"/>
</dbReference>
<evidence type="ECO:0000256" key="1">
    <source>
        <dbReference type="ARBA" id="ARBA00006530"/>
    </source>
</evidence>
<dbReference type="SFLD" id="SFLDS00003">
    <property type="entry name" value="Haloacid_Dehalogenase"/>
    <property type="match status" value="1"/>
</dbReference>
<evidence type="ECO:0000256" key="6">
    <source>
        <dbReference type="SAM" id="MobiDB-lite"/>
    </source>
</evidence>
<evidence type="ECO:0000313" key="11">
    <source>
        <dbReference type="Proteomes" id="UP000215405"/>
    </source>
</evidence>
<accession>A0A231V1V9</accession>
<dbReference type="InterPro" id="IPR023214">
    <property type="entry name" value="HAD_sf"/>
</dbReference>
<evidence type="ECO:0000259" key="7">
    <source>
        <dbReference type="Pfam" id="PF00534"/>
    </source>
</evidence>
<evidence type="ECO:0000256" key="2">
    <source>
        <dbReference type="ARBA" id="ARBA00012536"/>
    </source>
</evidence>
<feature type="compositionally biased region" description="Basic and acidic residues" evidence="6">
    <location>
        <begin position="754"/>
        <end position="764"/>
    </location>
</feature>
<dbReference type="AlphaFoldDB" id="A0A231V1V9"/>
<evidence type="ECO:0000256" key="3">
    <source>
        <dbReference type="ARBA" id="ARBA00022676"/>
    </source>
</evidence>
<feature type="domain" description="Glycosyl transferase family 1" evidence="7">
    <location>
        <begin position="252"/>
        <end position="427"/>
    </location>
</feature>
<dbReference type="InterPro" id="IPR001296">
    <property type="entry name" value="Glyco_trans_1"/>
</dbReference>
<feature type="domain" description="Sucrose phosphatase-like" evidence="8">
    <location>
        <begin position="466"/>
        <end position="699"/>
    </location>
</feature>
<dbReference type="InterPro" id="IPR044161">
    <property type="entry name" value="SPS"/>
</dbReference>
<comment type="similarity">
    <text evidence="1">Belongs to the glycosyltransferase 1 family.</text>
</comment>
<dbReference type="Gene3D" id="3.40.50.2000">
    <property type="entry name" value="Glycogen Phosphorylase B"/>
    <property type="match status" value="2"/>
</dbReference>
<name>A0A231V1V9_9HYPH</name>
<feature type="region of interest" description="Disordered" evidence="6">
    <location>
        <begin position="725"/>
        <end position="764"/>
    </location>
</feature>
<keyword evidence="11" id="KW-1185">Reference proteome</keyword>
<dbReference type="NCBIfam" id="TIGR01484">
    <property type="entry name" value="HAD-SF-IIB"/>
    <property type="match status" value="1"/>
</dbReference>
<dbReference type="InterPro" id="IPR006380">
    <property type="entry name" value="SPP-like_dom"/>
</dbReference>
<dbReference type="InterPro" id="IPR028098">
    <property type="entry name" value="Glyco_trans_4-like_N"/>
</dbReference>
<dbReference type="Pfam" id="PF05116">
    <property type="entry name" value="S6PP"/>
    <property type="match status" value="1"/>
</dbReference>
<dbReference type="Gene3D" id="3.40.50.1000">
    <property type="entry name" value="HAD superfamily/HAD-like"/>
    <property type="match status" value="1"/>
</dbReference>
<dbReference type="GO" id="GO:0016791">
    <property type="term" value="F:phosphatase activity"/>
    <property type="evidence" value="ECO:0007669"/>
    <property type="project" value="UniProtKB-ARBA"/>
</dbReference>
<evidence type="ECO:0000256" key="5">
    <source>
        <dbReference type="ARBA" id="ARBA00047471"/>
    </source>
</evidence>
<dbReference type="EC" id="2.4.1.14" evidence="2"/>
<organism evidence="10 11">
    <name type="scientific">Notoacmeibacter marinus</name>
    <dbReference type="NCBI Taxonomy" id="1876515"/>
    <lineage>
        <taxon>Bacteria</taxon>
        <taxon>Pseudomonadati</taxon>
        <taxon>Pseudomonadota</taxon>
        <taxon>Alphaproteobacteria</taxon>
        <taxon>Hyphomicrobiales</taxon>
        <taxon>Notoacmeibacteraceae</taxon>
        <taxon>Notoacmeibacter</taxon>
    </lineage>
</organism>
<evidence type="ECO:0000313" key="10">
    <source>
        <dbReference type="EMBL" id="OXT02097.1"/>
    </source>
</evidence>
<dbReference type="PANTHER" id="PTHR46039">
    <property type="entry name" value="SUCROSE-PHOSPHATE SYNTHASE 3-RELATED"/>
    <property type="match status" value="1"/>
</dbReference>
<dbReference type="Proteomes" id="UP000215405">
    <property type="component" value="Unassembled WGS sequence"/>
</dbReference>
<dbReference type="InterPro" id="IPR006379">
    <property type="entry name" value="HAD-SF_hydro_IIB"/>
</dbReference>
<dbReference type="SFLD" id="SFLDG01140">
    <property type="entry name" value="C2.B:_Phosphomannomutase_and_P"/>
    <property type="match status" value="1"/>
</dbReference>